<dbReference type="AlphaFoldDB" id="A0A6H5ISZ5"/>
<evidence type="ECO:0000313" key="2">
    <source>
        <dbReference type="EMBL" id="CAB0040702.1"/>
    </source>
</evidence>
<feature type="region of interest" description="Disordered" evidence="1">
    <location>
        <begin position="584"/>
        <end position="634"/>
    </location>
</feature>
<dbReference type="EMBL" id="CADCXV010001046">
    <property type="protein sequence ID" value="CAB0040702.1"/>
    <property type="molecule type" value="Genomic_DNA"/>
</dbReference>
<feature type="compositionally biased region" description="Basic and acidic residues" evidence="1">
    <location>
        <begin position="588"/>
        <end position="605"/>
    </location>
</feature>
<accession>A0A6H5ISZ5</accession>
<proteinExistence type="predicted"/>
<dbReference type="Proteomes" id="UP000479190">
    <property type="component" value="Unassembled WGS sequence"/>
</dbReference>
<sequence length="634" mass="71758">MKMTPNGGRSSAIADTHTQLHGDATAHAGEVEYSSGTYRYCTPSMAARSSRSWPTLSLAWTAAGTHSSRSRNYKRITPDHFKEDLAWNNDSYWNESSSRSNIHNNRKQLPEIPIYYEENKDTSNVYYDNENGYHRSTTHGKDTSTTHGKDTLRLPLQCSTISSTSSYSLSTPEKLDETATRSLDEQRLVEHLYARSSPELVEASHRRAILCDVGLRPYFRKAQASRLFCKALPVTRVARVRVQPVRATLRNQRIRSFETSGHSGHRASTSIIRETARHRSHQRVASNYIQYLQILLRDTITSKPLYARTRRDILGYVYVGLTSTAWVVRSYVAPLKSASAGTSRPECVRENQWIQRPSRPQGQPRSDLVQEKISTSCGESSGSVFGRCVCVSYAPYLRTVVPAVDRVFGNRKAKKEAEAKGNKDLVSELNSQLIEARANIKTLDKLNIEQNFRDYRGQKSSSLNSTIEEESDQENNTTYVNVEEISGTPIAQSTPHPTTTVIKQGILNFKLQDKEAAPEPKVIQAFIDQLDKDELEVANITAEKLYESLLNNTVAKNEEPGFIENLYDRFKIFVKNPLQLLNPAVTETEEHTPKKEKTQQQHLSEEETPEEDKDKERQHPQGGNMGTEDDKDKR</sequence>
<gene>
    <name evidence="2" type="ORF">TBRA_LOCUS12396</name>
</gene>
<reference evidence="2 3" key="1">
    <citation type="submission" date="2020-02" db="EMBL/GenBank/DDBJ databases">
        <authorList>
            <person name="Ferguson B K."/>
        </authorList>
    </citation>
    <scope>NUCLEOTIDE SEQUENCE [LARGE SCALE GENOMIC DNA]</scope>
</reference>
<protein>
    <submittedName>
        <fullName evidence="2">Uncharacterized protein</fullName>
    </submittedName>
</protein>
<evidence type="ECO:0000256" key="1">
    <source>
        <dbReference type="SAM" id="MobiDB-lite"/>
    </source>
</evidence>
<organism evidence="2 3">
    <name type="scientific">Trichogramma brassicae</name>
    <dbReference type="NCBI Taxonomy" id="86971"/>
    <lineage>
        <taxon>Eukaryota</taxon>
        <taxon>Metazoa</taxon>
        <taxon>Ecdysozoa</taxon>
        <taxon>Arthropoda</taxon>
        <taxon>Hexapoda</taxon>
        <taxon>Insecta</taxon>
        <taxon>Pterygota</taxon>
        <taxon>Neoptera</taxon>
        <taxon>Endopterygota</taxon>
        <taxon>Hymenoptera</taxon>
        <taxon>Apocrita</taxon>
        <taxon>Proctotrupomorpha</taxon>
        <taxon>Chalcidoidea</taxon>
        <taxon>Trichogrammatidae</taxon>
        <taxon>Trichogramma</taxon>
    </lineage>
</organism>
<keyword evidence="3" id="KW-1185">Reference proteome</keyword>
<name>A0A6H5ISZ5_9HYME</name>
<evidence type="ECO:0000313" key="3">
    <source>
        <dbReference type="Proteomes" id="UP000479190"/>
    </source>
</evidence>